<accession>A0A521CEZ1</accession>
<proteinExistence type="inferred from homology"/>
<dbReference type="SUPFAM" id="SSF52738">
    <property type="entry name" value="Methylesterase CheB, C-terminal domain"/>
    <property type="match status" value="1"/>
</dbReference>
<feature type="active site" evidence="5 6">
    <location>
        <position position="318"/>
    </location>
</feature>
<evidence type="ECO:0000256" key="3">
    <source>
        <dbReference type="ARBA" id="ARBA00022801"/>
    </source>
</evidence>
<dbReference type="PROSITE" id="PS50122">
    <property type="entry name" value="CHEB"/>
    <property type="match status" value="1"/>
</dbReference>
<gene>
    <name evidence="5" type="primary">cheB</name>
    <name evidence="10" type="ORF">SAMN06265379_10366</name>
</gene>
<dbReference type="InterPro" id="IPR035909">
    <property type="entry name" value="CheB_C"/>
</dbReference>
<evidence type="ECO:0000256" key="5">
    <source>
        <dbReference type="HAMAP-Rule" id="MF_00099"/>
    </source>
</evidence>
<dbReference type="EC" id="3.1.1.61" evidence="5"/>
<dbReference type="InterPro" id="IPR011006">
    <property type="entry name" value="CheY-like_superfamily"/>
</dbReference>
<sequence length="373" mass="40641">MRMKKIRVLVVDDSAVVRQSLSSILESDPEIEVMDTAADPIIAVKKIMKEVPDVITLDIEMPRMDGLTFLRKIMSQHPIPVVIISSLTTEGTEVAMKALEYGASEIIGKPAMNAAKFINESKILICDAVKAASQVKLLRKKSYGPTSPGTEQGVTNDRQRKFMGVRPKYSADVILDKASASDRIGQTEKIIVLGASTGGTEAIRQFLQNLPDKMPGIAIVQHMPEGFTKSFANSLNNICELEVKEAENGDKLYQGRVLIAPGNYHMLLKRVGREYFVEVKEGPLVNRHRPSVDVLFRSASRYAGSNATGILLTGMGNDGAKGLLELKEVGAHTIAQDEASSVVYGMPKEAAKLGAVDKIMALSEIAPYMLKKK</sequence>
<keyword evidence="3 5" id="KW-0378">Hydrolase</keyword>
<name>A0A521CEZ1_SACCC</name>
<organism evidence="10 11">
    <name type="scientific">Saccharicrinis carchari</name>
    <dbReference type="NCBI Taxonomy" id="1168039"/>
    <lineage>
        <taxon>Bacteria</taxon>
        <taxon>Pseudomonadati</taxon>
        <taxon>Bacteroidota</taxon>
        <taxon>Bacteroidia</taxon>
        <taxon>Marinilabiliales</taxon>
        <taxon>Marinilabiliaceae</taxon>
        <taxon>Saccharicrinis</taxon>
    </lineage>
</organism>
<evidence type="ECO:0000256" key="6">
    <source>
        <dbReference type="PROSITE-ProRule" id="PRU00050"/>
    </source>
</evidence>
<dbReference type="SMART" id="SM00448">
    <property type="entry name" value="REC"/>
    <property type="match status" value="1"/>
</dbReference>
<dbReference type="InterPro" id="IPR001789">
    <property type="entry name" value="Sig_transdc_resp-reg_receiver"/>
</dbReference>
<dbReference type="Pfam" id="PF01339">
    <property type="entry name" value="CheB_methylest"/>
    <property type="match status" value="1"/>
</dbReference>
<dbReference type="Proteomes" id="UP000319040">
    <property type="component" value="Unassembled WGS sequence"/>
</dbReference>
<dbReference type="Gene3D" id="3.40.50.180">
    <property type="entry name" value="Methylesterase CheB, C-terminal domain"/>
    <property type="match status" value="1"/>
</dbReference>
<dbReference type="PIRSF" id="PIRSF000876">
    <property type="entry name" value="RR_chemtxs_CheB"/>
    <property type="match status" value="1"/>
</dbReference>
<feature type="domain" description="CheB-type methylesterase" evidence="9">
    <location>
        <begin position="184"/>
        <end position="373"/>
    </location>
</feature>
<comment type="function">
    <text evidence="5">Involved in chemotaxis. Part of a chemotaxis signal transduction system that modulates chemotaxis in response to various stimuli. Catalyzes the demethylation of specific methylglutamate residues introduced into the chemoreceptors (methyl-accepting chemotaxis proteins or MCP) by CheR. Also mediates the irreversible deamidation of specific glutamine residues to glutamic acid.</text>
</comment>
<dbReference type="HAMAP" id="MF_00099">
    <property type="entry name" value="CheB_chemtxs"/>
    <property type="match status" value="1"/>
</dbReference>
<keyword evidence="1 5" id="KW-0963">Cytoplasm</keyword>
<comment type="catalytic activity">
    <reaction evidence="5">
        <text>L-glutaminyl-[protein] + H2O = L-glutamyl-[protein] + NH4(+)</text>
        <dbReference type="Rhea" id="RHEA:16441"/>
        <dbReference type="Rhea" id="RHEA-COMP:10207"/>
        <dbReference type="Rhea" id="RHEA-COMP:10208"/>
        <dbReference type="ChEBI" id="CHEBI:15377"/>
        <dbReference type="ChEBI" id="CHEBI:28938"/>
        <dbReference type="ChEBI" id="CHEBI:29973"/>
        <dbReference type="ChEBI" id="CHEBI:30011"/>
        <dbReference type="EC" id="3.5.1.44"/>
    </reaction>
</comment>
<protein>
    <recommendedName>
        <fullName evidence="5">Protein-glutamate methylesterase/protein-glutamine glutaminase</fullName>
        <ecNumber evidence="5">3.1.1.61</ecNumber>
        <ecNumber evidence="5">3.5.1.44</ecNumber>
    </recommendedName>
</protein>
<comment type="PTM">
    <text evidence="5">Phosphorylated by CheA. Phosphorylation of the N-terminal regulatory domain activates the methylesterase activity.</text>
</comment>
<dbReference type="Pfam" id="PF00072">
    <property type="entry name" value="Response_reg"/>
    <property type="match status" value="1"/>
</dbReference>
<feature type="active site" evidence="5 6">
    <location>
        <position position="196"/>
    </location>
</feature>
<dbReference type="CDD" id="cd16432">
    <property type="entry name" value="CheB_Rec"/>
    <property type="match status" value="1"/>
</dbReference>
<evidence type="ECO:0000259" key="8">
    <source>
        <dbReference type="PROSITE" id="PS50110"/>
    </source>
</evidence>
<comment type="domain">
    <text evidence="5">Contains a C-terminal catalytic domain, and an N-terminal region which modulates catalytic activity.</text>
</comment>
<dbReference type="InterPro" id="IPR000673">
    <property type="entry name" value="Sig_transdc_resp-reg_Me-estase"/>
</dbReference>
<evidence type="ECO:0000259" key="9">
    <source>
        <dbReference type="PROSITE" id="PS50122"/>
    </source>
</evidence>
<evidence type="ECO:0000256" key="4">
    <source>
        <dbReference type="ARBA" id="ARBA00048267"/>
    </source>
</evidence>
<dbReference type="EC" id="3.5.1.44" evidence="5"/>
<dbReference type="NCBIfam" id="NF001965">
    <property type="entry name" value="PRK00742.1"/>
    <property type="match status" value="1"/>
</dbReference>
<dbReference type="AlphaFoldDB" id="A0A521CEZ1"/>
<comment type="similarity">
    <text evidence="5">Belongs to the CheB family.</text>
</comment>
<evidence type="ECO:0000256" key="1">
    <source>
        <dbReference type="ARBA" id="ARBA00022490"/>
    </source>
</evidence>
<dbReference type="GO" id="GO:0008984">
    <property type="term" value="F:protein-glutamate methylesterase activity"/>
    <property type="evidence" value="ECO:0007669"/>
    <property type="project" value="UniProtKB-UniRule"/>
</dbReference>
<reference evidence="10 11" key="1">
    <citation type="submission" date="2017-05" db="EMBL/GenBank/DDBJ databases">
        <authorList>
            <person name="Varghese N."/>
            <person name="Submissions S."/>
        </authorList>
    </citation>
    <scope>NUCLEOTIDE SEQUENCE [LARGE SCALE GENOMIC DNA]</scope>
    <source>
        <strain evidence="10 11">DSM 27040</strain>
    </source>
</reference>
<dbReference type="GO" id="GO:0000156">
    <property type="term" value="F:phosphorelay response regulator activity"/>
    <property type="evidence" value="ECO:0007669"/>
    <property type="project" value="InterPro"/>
</dbReference>
<dbReference type="GO" id="GO:0005737">
    <property type="term" value="C:cytoplasm"/>
    <property type="evidence" value="ECO:0007669"/>
    <property type="project" value="UniProtKB-SubCell"/>
</dbReference>
<dbReference type="PROSITE" id="PS50110">
    <property type="entry name" value="RESPONSE_REGULATORY"/>
    <property type="match status" value="1"/>
</dbReference>
<evidence type="ECO:0000313" key="11">
    <source>
        <dbReference type="Proteomes" id="UP000319040"/>
    </source>
</evidence>
<feature type="modified residue" description="4-aspartylphosphate" evidence="5 7">
    <location>
        <position position="58"/>
    </location>
</feature>
<comment type="subcellular location">
    <subcellularLocation>
        <location evidence="5">Cytoplasm</location>
    </subcellularLocation>
</comment>
<dbReference type="NCBIfam" id="NF009206">
    <property type="entry name" value="PRK12555.1"/>
    <property type="match status" value="1"/>
</dbReference>
<feature type="active site" evidence="5 6">
    <location>
        <position position="222"/>
    </location>
</feature>
<dbReference type="InterPro" id="IPR008248">
    <property type="entry name" value="CheB-like"/>
</dbReference>
<dbReference type="GO" id="GO:0006935">
    <property type="term" value="P:chemotaxis"/>
    <property type="evidence" value="ECO:0007669"/>
    <property type="project" value="UniProtKB-UniRule"/>
</dbReference>
<dbReference type="SUPFAM" id="SSF52172">
    <property type="entry name" value="CheY-like"/>
    <property type="match status" value="1"/>
</dbReference>
<dbReference type="Gene3D" id="3.40.50.2300">
    <property type="match status" value="1"/>
</dbReference>
<dbReference type="EMBL" id="FXTB01000003">
    <property type="protein sequence ID" value="SMO57945.1"/>
    <property type="molecule type" value="Genomic_DNA"/>
</dbReference>
<dbReference type="GO" id="GO:0050568">
    <property type="term" value="F:protein-glutamine glutaminase activity"/>
    <property type="evidence" value="ECO:0007669"/>
    <property type="project" value="UniProtKB-UniRule"/>
</dbReference>
<feature type="domain" description="Response regulatory" evidence="8">
    <location>
        <begin position="7"/>
        <end position="124"/>
    </location>
</feature>
<dbReference type="PANTHER" id="PTHR42872">
    <property type="entry name" value="PROTEIN-GLUTAMATE METHYLESTERASE/PROTEIN-GLUTAMINE GLUTAMINASE"/>
    <property type="match status" value="1"/>
</dbReference>
<dbReference type="PANTHER" id="PTHR42872:SF6">
    <property type="entry name" value="PROTEIN-GLUTAMATE METHYLESTERASE_PROTEIN-GLUTAMINE GLUTAMINASE"/>
    <property type="match status" value="1"/>
</dbReference>
<comment type="catalytic activity">
    <reaction evidence="4 5">
        <text>[protein]-L-glutamate 5-O-methyl ester + H2O = L-glutamyl-[protein] + methanol + H(+)</text>
        <dbReference type="Rhea" id="RHEA:23236"/>
        <dbReference type="Rhea" id="RHEA-COMP:10208"/>
        <dbReference type="Rhea" id="RHEA-COMP:10311"/>
        <dbReference type="ChEBI" id="CHEBI:15377"/>
        <dbReference type="ChEBI" id="CHEBI:15378"/>
        <dbReference type="ChEBI" id="CHEBI:17790"/>
        <dbReference type="ChEBI" id="CHEBI:29973"/>
        <dbReference type="ChEBI" id="CHEBI:82795"/>
        <dbReference type="EC" id="3.1.1.61"/>
    </reaction>
</comment>
<keyword evidence="5 7" id="KW-0597">Phosphoprotein</keyword>
<evidence type="ECO:0000256" key="7">
    <source>
        <dbReference type="PROSITE-ProRule" id="PRU00169"/>
    </source>
</evidence>
<keyword evidence="11" id="KW-1185">Reference proteome</keyword>
<keyword evidence="2 5" id="KW-0145">Chemotaxis</keyword>
<dbReference type="CDD" id="cd17541">
    <property type="entry name" value="REC_CheB-like"/>
    <property type="match status" value="1"/>
</dbReference>
<evidence type="ECO:0000313" key="10">
    <source>
        <dbReference type="EMBL" id="SMO57945.1"/>
    </source>
</evidence>
<evidence type="ECO:0000256" key="2">
    <source>
        <dbReference type="ARBA" id="ARBA00022500"/>
    </source>
</evidence>